<name>A0ABU8MMU6_9PSEU</name>
<dbReference type="PANTHER" id="PTHR42811">
    <property type="entry name" value="SERINE ACETYLTRANSFERASE"/>
    <property type="match status" value="1"/>
</dbReference>
<evidence type="ECO:0000313" key="3">
    <source>
        <dbReference type="Proteomes" id="UP001385809"/>
    </source>
</evidence>
<dbReference type="RefSeq" id="WP_337695203.1">
    <property type="nucleotide sequence ID" value="NZ_JBBEGN010000005.1"/>
</dbReference>
<comment type="caution">
    <text evidence="2">The sequence shown here is derived from an EMBL/GenBank/DDBJ whole genome shotgun (WGS) entry which is preliminary data.</text>
</comment>
<evidence type="ECO:0000313" key="2">
    <source>
        <dbReference type="EMBL" id="MEJ2868625.1"/>
    </source>
</evidence>
<dbReference type="Gene3D" id="2.160.10.10">
    <property type="entry name" value="Hexapeptide repeat proteins"/>
    <property type="match status" value="1"/>
</dbReference>
<dbReference type="InterPro" id="IPR011004">
    <property type="entry name" value="Trimer_LpxA-like_sf"/>
</dbReference>
<evidence type="ECO:0008006" key="4">
    <source>
        <dbReference type="Google" id="ProtNLM"/>
    </source>
</evidence>
<gene>
    <name evidence="2" type="ORF">WCD74_12710</name>
</gene>
<protein>
    <recommendedName>
        <fullName evidence="4">Serine acetyltransferase</fullName>
    </recommendedName>
</protein>
<dbReference type="EMBL" id="JBBEGN010000005">
    <property type="protein sequence ID" value="MEJ2868625.1"/>
    <property type="molecule type" value="Genomic_DNA"/>
</dbReference>
<organism evidence="2 3">
    <name type="scientific">Actinomycetospora aurantiaca</name>
    <dbReference type="NCBI Taxonomy" id="3129233"/>
    <lineage>
        <taxon>Bacteria</taxon>
        <taxon>Bacillati</taxon>
        <taxon>Actinomycetota</taxon>
        <taxon>Actinomycetes</taxon>
        <taxon>Pseudonocardiales</taxon>
        <taxon>Pseudonocardiaceae</taxon>
        <taxon>Actinomycetospora</taxon>
    </lineage>
</organism>
<dbReference type="Proteomes" id="UP001385809">
    <property type="component" value="Unassembled WGS sequence"/>
</dbReference>
<evidence type="ECO:0000256" key="1">
    <source>
        <dbReference type="SAM" id="MobiDB-lite"/>
    </source>
</evidence>
<reference evidence="2 3" key="1">
    <citation type="submission" date="2024-03" db="EMBL/GenBank/DDBJ databases">
        <title>Actinomycetospora sp. OC33-EN08, a novel actinomycete isolated from wild orchid (Aerides multiflora).</title>
        <authorList>
            <person name="Suriyachadkun C."/>
        </authorList>
    </citation>
    <scope>NUCLEOTIDE SEQUENCE [LARGE SCALE GENOMIC DNA]</scope>
    <source>
        <strain evidence="2 3">OC33-EN08</strain>
    </source>
</reference>
<keyword evidence="3" id="KW-1185">Reference proteome</keyword>
<feature type="region of interest" description="Disordered" evidence="1">
    <location>
        <begin position="140"/>
        <end position="167"/>
    </location>
</feature>
<sequence>MSLVPLLVRARRSRLAPVRRVALELLALYGIDWPGTVEVGPGLRLRHRALGTVVHPHVRLGADVTVFHRVTLGQRTPWEPQAADHRPRVIVEDGAVLCAGAVVLGSPGRPTVVGRDTVVGANAVLTRSTGVGEIWAGNPARRIGRRDEATTGSPPGRDRTGAPVPIG</sequence>
<proteinExistence type="predicted"/>
<accession>A0ABU8MMU6</accession>
<dbReference type="SUPFAM" id="SSF51161">
    <property type="entry name" value="Trimeric LpxA-like enzymes"/>
    <property type="match status" value="1"/>
</dbReference>